<proteinExistence type="predicted"/>
<dbReference type="Gene3D" id="3.90.1150.30">
    <property type="match status" value="1"/>
</dbReference>
<gene>
    <name evidence="2" type="ORF">BJD16_09475</name>
</gene>
<comment type="caution">
    <text evidence="2">The sequence shown here is derived from an EMBL/GenBank/DDBJ whole genome shotgun (WGS) entry which is preliminary data.</text>
</comment>
<dbReference type="SUPFAM" id="SSF142906">
    <property type="entry name" value="YjbR-like"/>
    <property type="match status" value="1"/>
</dbReference>
<reference evidence="2 3" key="1">
    <citation type="submission" date="2016-09" db="EMBL/GenBank/DDBJ databases">
        <title>Draft Genome Sequence of Aeromonas sobria Strain 08005, Isolated from Sick Rana catesbeiana.</title>
        <authorList>
            <person name="Yang Q."/>
        </authorList>
    </citation>
    <scope>NUCLEOTIDE SEQUENCE [LARGE SCALE GENOMIC DNA]</scope>
    <source>
        <strain evidence="2 3">08005</strain>
    </source>
</reference>
<dbReference type="InterPro" id="IPR038056">
    <property type="entry name" value="YjbR-like_sf"/>
</dbReference>
<protein>
    <submittedName>
        <fullName evidence="2">MmcQ-like protein</fullName>
    </submittedName>
</protein>
<feature type="region of interest" description="Disordered" evidence="1">
    <location>
        <begin position="107"/>
        <end position="127"/>
    </location>
</feature>
<evidence type="ECO:0000313" key="2">
    <source>
        <dbReference type="EMBL" id="OHY95195.1"/>
    </source>
</evidence>
<evidence type="ECO:0000256" key="1">
    <source>
        <dbReference type="SAM" id="MobiDB-lite"/>
    </source>
</evidence>
<dbReference type="RefSeq" id="WP_042019188.1">
    <property type="nucleotide sequence ID" value="NZ_CDBW01000006.1"/>
</dbReference>
<sequence length="127" mass="14421">MELTSLRAFLLTLPGTQEDTPFGPEILVYRIAGKMFALVDWQAEPLTINLKCEPELALLLREIHPEVKPGWHMNKQHWNTVTLTDALPDDLWQGWVHHSYERVIAGLPKAKRPQAPQPLQPTDGKAP</sequence>
<dbReference type="InterPro" id="IPR007351">
    <property type="entry name" value="YjbR"/>
</dbReference>
<dbReference type="GeneID" id="58921357"/>
<dbReference type="STRING" id="646.BJD16_09475"/>
<dbReference type="Pfam" id="PF04237">
    <property type="entry name" value="YjbR"/>
    <property type="match status" value="1"/>
</dbReference>
<accession>A0A1S2D2R5</accession>
<dbReference type="InterPro" id="IPR058532">
    <property type="entry name" value="YjbR/MT2646/Rv2570-like"/>
</dbReference>
<dbReference type="PANTHER" id="PTHR35145:SF1">
    <property type="entry name" value="CYTOPLASMIC PROTEIN"/>
    <property type="match status" value="1"/>
</dbReference>
<dbReference type="EMBL" id="MKFU01000004">
    <property type="protein sequence ID" value="OHY95195.1"/>
    <property type="molecule type" value="Genomic_DNA"/>
</dbReference>
<dbReference type="PANTHER" id="PTHR35145">
    <property type="entry name" value="CYTOPLASMIC PROTEIN-RELATED"/>
    <property type="match status" value="1"/>
</dbReference>
<dbReference type="OrthoDB" id="3194910at2"/>
<dbReference type="Proteomes" id="UP000179934">
    <property type="component" value="Unassembled WGS sequence"/>
</dbReference>
<evidence type="ECO:0000313" key="3">
    <source>
        <dbReference type="Proteomes" id="UP000179934"/>
    </source>
</evidence>
<name>A0A1S2D2R5_AERSO</name>
<dbReference type="AlphaFoldDB" id="A0A1S2D2R5"/>
<organism evidence="2 3">
    <name type="scientific">Aeromonas sobria</name>
    <dbReference type="NCBI Taxonomy" id="646"/>
    <lineage>
        <taxon>Bacteria</taxon>
        <taxon>Pseudomonadati</taxon>
        <taxon>Pseudomonadota</taxon>
        <taxon>Gammaproteobacteria</taxon>
        <taxon>Aeromonadales</taxon>
        <taxon>Aeromonadaceae</taxon>
        <taxon>Aeromonas</taxon>
    </lineage>
</organism>